<dbReference type="PANTHER" id="PTHR33751">
    <property type="entry name" value="CBB3-TYPE CYTOCHROME C OXIDASE SUBUNIT FIXP"/>
    <property type="match status" value="1"/>
</dbReference>
<protein>
    <recommendedName>
        <fullName evidence="19">Cbb3-type cytochrome c oxidase subunit</fullName>
    </recommendedName>
</protein>
<dbReference type="PROSITE" id="PS51007">
    <property type="entry name" value="CYTC"/>
    <property type="match status" value="2"/>
</dbReference>
<sequence length="305" mass="33625">MSDFVSDFWGYYITAIVVLSLIWLGYVLWTQSKVKLPKGQKAQVTGHKWDEDLEEYNNPLPRWWMGLFYITIAIAVAYLVWFPGLGAFPGLAGWTSSGQYQAESAAKEAAIKPLYDKYIKVDVATLSKNEEARQSGQSLFLTYCMQCHGSDARGAKGFPNLTDADWLYGGTPDKILETINHGRGGQMPAFGAAFGEEKVKDVANYVLKLASRQYDAVRAGRGESTYKQVCVACHQADGKGSQAIGAPNLTDKIWLYGGSEHTLIETITNGRKNRMPAWKEALGDGKVHLLAAYVYGLSSKEQAAK</sequence>
<keyword evidence="14 22" id="KW-1133">Transmembrane helix</keyword>
<keyword evidence="16 19" id="KW-0408">Iron</keyword>
<dbReference type="EMBL" id="CP041730">
    <property type="protein sequence ID" value="QDQ25770.1"/>
    <property type="molecule type" value="Genomic_DNA"/>
</dbReference>
<evidence type="ECO:0000259" key="23">
    <source>
        <dbReference type="PROSITE" id="PS51007"/>
    </source>
</evidence>
<gene>
    <name evidence="24" type="primary">ccoP</name>
    <name evidence="24" type="ORF">FNU76_05065</name>
</gene>
<feature type="binding site" description="axial binding residue" evidence="20">
    <location>
        <position position="275"/>
    </location>
    <ligand>
        <name>heme c</name>
        <dbReference type="ChEBI" id="CHEBI:61717"/>
        <label>1</label>
    </ligand>
    <ligandPart>
        <name>Fe</name>
        <dbReference type="ChEBI" id="CHEBI:18248"/>
    </ligandPart>
</feature>
<keyword evidence="8 19" id="KW-0679">Respiratory chain</keyword>
<evidence type="ECO:0000256" key="17">
    <source>
        <dbReference type="ARBA" id="ARBA00023065"/>
    </source>
</evidence>
<dbReference type="KEGG" id="cari:FNU76_05065"/>
<keyword evidence="9 22" id="KW-0812">Transmembrane</keyword>
<dbReference type="PANTHER" id="PTHR33751:SF1">
    <property type="entry name" value="CBB3-TYPE CYTOCHROME C OXIDASE SUBUNIT FIXP"/>
    <property type="match status" value="1"/>
</dbReference>
<evidence type="ECO:0000256" key="16">
    <source>
        <dbReference type="ARBA" id="ARBA00023004"/>
    </source>
</evidence>
<feature type="binding site" description="axial binding residue" evidence="20">
    <location>
        <position position="187"/>
    </location>
    <ligand>
        <name>heme c</name>
        <dbReference type="ChEBI" id="CHEBI:61717"/>
        <label>2</label>
    </ligand>
    <ligandPart>
        <name>Fe</name>
        <dbReference type="ChEBI" id="CHEBI:18248"/>
    </ligandPart>
</feature>
<feature type="binding site" description="axial binding residue" evidence="20">
    <location>
        <position position="148"/>
    </location>
    <ligand>
        <name>heme c</name>
        <dbReference type="ChEBI" id="CHEBI:61717"/>
        <label>1</label>
    </ligand>
    <ligandPart>
        <name>Fe</name>
        <dbReference type="ChEBI" id="CHEBI:18248"/>
    </ligandPart>
</feature>
<dbReference type="AlphaFoldDB" id="A0A516SC93"/>
<dbReference type="InterPro" id="IPR036909">
    <property type="entry name" value="Cyt_c-like_dom_sf"/>
</dbReference>
<feature type="binding site" description="covalent" evidence="21">
    <location>
        <position position="147"/>
    </location>
    <ligand>
        <name>heme c</name>
        <dbReference type="ChEBI" id="CHEBI:61717"/>
        <label>1</label>
    </ligand>
</feature>
<feature type="transmembrane region" description="Helical" evidence="22">
    <location>
        <begin position="9"/>
        <end position="29"/>
    </location>
</feature>
<feature type="binding site" description="covalent" evidence="21">
    <location>
        <position position="230"/>
    </location>
    <ligand>
        <name>heme c</name>
        <dbReference type="ChEBI" id="CHEBI:61717"/>
        <label>2</label>
    </ligand>
</feature>
<evidence type="ECO:0000256" key="21">
    <source>
        <dbReference type="PIRSR" id="PIRSR000006-2"/>
    </source>
</evidence>
<keyword evidence="6 19" id="KW-0997">Cell inner membrane</keyword>
<evidence type="ECO:0000256" key="14">
    <source>
        <dbReference type="ARBA" id="ARBA00022989"/>
    </source>
</evidence>
<dbReference type="NCBIfam" id="TIGR00782">
    <property type="entry name" value="ccoP"/>
    <property type="match status" value="1"/>
</dbReference>
<dbReference type="UniPathway" id="UPA00705"/>
<dbReference type="SUPFAM" id="SSF46626">
    <property type="entry name" value="Cytochrome c"/>
    <property type="match status" value="2"/>
</dbReference>
<keyword evidence="13 19" id="KW-0249">Electron transport</keyword>
<evidence type="ECO:0000313" key="25">
    <source>
        <dbReference type="Proteomes" id="UP000317550"/>
    </source>
</evidence>
<evidence type="ECO:0000256" key="1">
    <source>
        <dbReference type="ARBA" id="ARBA00004533"/>
    </source>
</evidence>
<feature type="binding site" description="covalent" evidence="21">
    <location>
        <position position="144"/>
    </location>
    <ligand>
        <name>heme c</name>
        <dbReference type="ChEBI" id="CHEBI:61717"/>
        <label>1</label>
    </ligand>
</feature>
<dbReference type="OrthoDB" id="9811281at2"/>
<evidence type="ECO:0000313" key="24">
    <source>
        <dbReference type="EMBL" id="QDQ25770.1"/>
    </source>
</evidence>
<dbReference type="GO" id="GO:0005506">
    <property type="term" value="F:iron ion binding"/>
    <property type="evidence" value="ECO:0007669"/>
    <property type="project" value="InterPro"/>
</dbReference>
<comment type="pathway">
    <text evidence="2 19">Energy metabolism; oxidative phosphorylation.</text>
</comment>
<evidence type="ECO:0000256" key="6">
    <source>
        <dbReference type="ARBA" id="ARBA00022519"/>
    </source>
</evidence>
<evidence type="ECO:0000256" key="8">
    <source>
        <dbReference type="ARBA" id="ARBA00022660"/>
    </source>
</evidence>
<comment type="function">
    <text evidence="19">C-type cytochrome. Part of the cbb3-type cytochrome c oxidase complex.</text>
</comment>
<keyword evidence="18 19" id="KW-0472">Membrane</keyword>
<dbReference type="GO" id="GO:0009055">
    <property type="term" value="F:electron transfer activity"/>
    <property type="evidence" value="ECO:0007669"/>
    <property type="project" value="InterPro"/>
</dbReference>
<comment type="subunit">
    <text evidence="19">Component of the cbb3-type cytochrome c oxidase.</text>
</comment>
<keyword evidence="15 19" id="KW-0560">Oxidoreductase</keyword>
<evidence type="ECO:0000256" key="18">
    <source>
        <dbReference type="ARBA" id="ARBA00023136"/>
    </source>
</evidence>
<dbReference type="Gene3D" id="6.10.280.130">
    <property type="match status" value="1"/>
</dbReference>
<dbReference type="PIRSF" id="PIRSF000006">
    <property type="entry name" value="Cbb3-Cox_fixP"/>
    <property type="match status" value="1"/>
</dbReference>
<keyword evidence="5 19" id="KW-1003">Cell membrane</keyword>
<evidence type="ECO:0000256" key="15">
    <source>
        <dbReference type="ARBA" id="ARBA00023002"/>
    </source>
</evidence>
<reference evidence="25" key="1">
    <citation type="submission" date="2019-07" db="EMBL/GenBank/DDBJ databases">
        <title>Chitinimonas sp. nov., isolated from Ny-Alesund, arctica soil.</title>
        <authorList>
            <person name="Xu Q."/>
            <person name="Peng F."/>
        </authorList>
    </citation>
    <scope>NUCLEOTIDE SEQUENCE [LARGE SCALE GENOMIC DNA]</scope>
    <source>
        <strain evidence="25">R3-44</strain>
    </source>
</reference>
<keyword evidence="25" id="KW-1185">Reference proteome</keyword>
<comment type="subcellular location">
    <subcellularLocation>
        <location evidence="1 19">Cell inner membrane</location>
    </subcellularLocation>
</comment>
<evidence type="ECO:0000256" key="4">
    <source>
        <dbReference type="ARBA" id="ARBA00022448"/>
    </source>
</evidence>
<feature type="binding site" description="covalent" evidence="21">
    <location>
        <position position="233"/>
    </location>
    <ligand>
        <name>heme c</name>
        <dbReference type="ChEBI" id="CHEBI:61717"/>
        <label>2</label>
    </ligand>
</feature>
<comment type="similarity">
    <text evidence="3 19">Belongs to the CcoP / FixP family.</text>
</comment>
<keyword evidence="11" id="KW-0677">Repeat</keyword>
<dbReference type="GO" id="GO:0020037">
    <property type="term" value="F:heme binding"/>
    <property type="evidence" value="ECO:0007669"/>
    <property type="project" value="InterPro"/>
</dbReference>
<evidence type="ECO:0000256" key="10">
    <source>
        <dbReference type="ARBA" id="ARBA00022723"/>
    </source>
</evidence>
<keyword evidence="12 19" id="KW-0375">Hydrogen ion transport</keyword>
<keyword evidence="17 19" id="KW-0406">Ion transport</keyword>
<evidence type="ECO:0000256" key="20">
    <source>
        <dbReference type="PIRSR" id="PIRSR000006-1"/>
    </source>
</evidence>
<dbReference type="InterPro" id="IPR008168">
    <property type="entry name" value="Cyt_C_IC"/>
</dbReference>
<organism evidence="24 25">
    <name type="scientific">Chitinimonas arctica</name>
    <dbReference type="NCBI Taxonomy" id="2594795"/>
    <lineage>
        <taxon>Bacteria</taxon>
        <taxon>Pseudomonadati</taxon>
        <taxon>Pseudomonadota</taxon>
        <taxon>Betaproteobacteria</taxon>
        <taxon>Neisseriales</taxon>
        <taxon>Chitinibacteraceae</taxon>
        <taxon>Chitinimonas</taxon>
    </lineage>
</organism>
<dbReference type="GO" id="GO:0006119">
    <property type="term" value="P:oxidative phosphorylation"/>
    <property type="evidence" value="ECO:0007669"/>
    <property type="project" value="UniProtKB-UniPathway"/>
</dbReference>
<dbReference type="PRINTS" id="PR00605">
    <property type="entry name" value="CYTCHROMECIC"/>
</dbReference>
<feature type="domain" description="Cytochrome c" evidence="23">
    <location>
        <begin position="217"/>
        <end position="298"/>
    </location>
</feature>
<evidence type="ECO:0000256" key="22">
    <source>
        <dbReference type="SAM" id="Phobius"/>
    </source>
</evidence>
<dbReference type="InterPro" id="IPR038414">
    <property type="entry name" value="CcoP_N_sf"/>
</dbReference>
<dbReference type="InterPro" id="IPR050597">
    <property type="entry name" value="Cytochrome_c_Oxidase_Subunit"/>
</dbReference>
<evidence type="ECO:0000256" key="7">
    <source>
        <dbReference type="ARBA" id="ARBA00022617"/>
    </source>
</evidence>
<evidence type="ECO:0000256" key="3">
    <source>
        <dbReference type="ARBA" id="ARBA00006113"/>
    </source>
</evidence>
<evidence type="ECO:0000256" key="2">
    <source>
        <dbReference type="ARBA" id="ARBA00004673"/>
    </source>
</evidence>
<keyword evidence="10 19" id="KW-0479">Metal-binding</keyword>
<dbReference type="Gene3D" id="1.10.760.10">
    <property type="entry name" value="Cytochrome c-like domain"/>
    <property type="match status" value="2"/>
</dbReference>
<evidence type="ECO:0000256" key="5">
    <source>
        <dbReference type="ARBA" id="ARBA00022475"/>
    </source>
</evidence>
<name>A0A516SC93_9NEIS</name>
<proteinExistence type="inferred from homology"/>
<dbReference type="Pfam" id="PF13442">
    <property type="entry name" value="Cytochrome_CBB3"/>
    <property type="match status" value="2"/>
</dbReference>
<dbReference type="InterPro" id="IPR032858">
    <property type="entry name" value="CcoP_N"/>
</dbReference>
<evidence type="ECO:0000256" key="19">
    <source>
        <dbReference type="PIRNR" id="PIRNR000006"/>
    </source>
</evidence>
<evidence type="ECO:0000256" key="9">
    <source>
        <dbReference type="ARBA" id="ARBA00022692"/>
    </source>
</evidence>
<dbReference type="GO" id="GO:0016491">
    <property type="term" value="F:oxidoreductase activity"/>
    <property type="evidence" value="ECO:0007669"/>
    <property type="project" value="UniProtKB-KW"/>
</dbReference>
<feature type="binding site" description="axial binding residue" evidence="20">
    <location>
        <position position="234"/>
    </location>
    <ligand>
        <name>heme c</name>
        <dbReference type="ChEBI" id="CHEBI:61717"/>
        <label>2</label>
    </ligand>
    <ligandPart>
        <name>Fe</name>
        <dbReference type="ChEBI" id="CHEBI:18248"/>
    </ligandPart>
</feature>
<dbReference type="RefSeq" id="WP_143856695.1">
    <property type="nucleotide sequence ID" value="NZ_CP041730.1"/>
</dbReference>
<dbReference type="Pfam" id="PF14715">
    <property type="entry name" value="FixP_N"/>
    <property type="match status" value="1"/>
</dbReference>
<dbReference type="GO" id="GO:1902600">
    <property type="term" value="P:proton transmembrane transport"/>
    <property type="evidence" value="ECO:0007669"/>
    <property type="project" value="UniProtKB-KW"/>
</dbReference>
<evidence type="ECO:0000256" key="11">
    <source>
        <dbReference type="ARBA" id="ARBA00022737"/>
    </source>
</evidence>
<dbReference type="Proteomes" id="UP000317550">
    <property type="component" value="Chromosome"/>
</dbReference>
<dbReference type="InterPro" id="IPR009056">
    <property type="entry name" value="Cyt_c-like_dom"/>
</dbReference>
<keyword evidence="7 19" id="KW-0349">Heme</keyword>
<evidence type="ECO:0000256" key="13">
    <source>
        <dbReference type="ARBA" id="ARBA00022982"/>
    </source>
</evidence>
<feature type="domain" description="Cytochrome c" evidence="23">
    <location>
        <begin position="131"/>
        <end position="210"/>
    </location>
</feature>
<feature type="transmembrane region" description="Helical" evidence="22">
    <location>
        <begin position="63"/>
        <end position="81"/>
    </location>
</feature>
<comment type="cofactor">
    <cofactor evidence="19 21">
        <name>heme c</name>
        <dbReference type="ChEBI" id="CHEBI:61717"/>
    </cofactor>
    <text evidence="19 21">Binds 2 heme C groups per subunit.</text>
</comment>
<dbReference type="GO" id="GO:0005886">
    <property type="term" value="C:plasma membrane"/>
    <property type="evidence" value="ECO:0007669"/>
    <property type="project" value="UniProtKB-SubCell"/>
</dbReference>
<dbReference type="InterPro" id="IPR004678">
    <property type="entry name" value="Cyt_c_oxidase_cbb3_su3"/>
</dbReference>
<evidence type="ECO:0000256" key="12">
    <source>
        <dbReference type="ARBA" id="ARBA00022781"/>
    </source>
</evidence>
<keyword evidence="4 19" id="KW-0813">Transport</keyword>
<accession>A0A516SC93</accession>